<protein>
    <recommendedName>
        <fullName evidence="4">G-protein coupled receptors family 1 profile domain-containing protein</fullName>
    </recommendedName>
</protein>
<feature type="transmembrane region" description="Helical" evidence="1">
    <location>
        <begin position="73"/>
        <end position="95"/>
    </location>
</feature>
<organism evidence="2 3">
    <name type="scientific">Caenorhabditis remanei</name>
    <name type="common">Caenorhabditis vulgaris</name>
    <dbReference type="NCBI Taxonomy" id="31234"/>
    <lineage>
        <taxon>Eukaryota</taxon>
        <taxon>Metazoa</taxon>
        <taxon>Ecdysozoa</taxon>
        <taxon>Nematoda</taxon>
        <taxon>Chromadorea</taxon>
        <taxon>Rhabditida</taxon>
        <taxon>Rhabditina</taxon>
        <taxon>Rhabditomorpha</taxon>
        <taxon>Rhabditoidea</taxon>
        <taxon>Rhabditidae</taxon>
        <taxon>Peloderinae</taxon>
        <taxon>Caenorhabditis</taxon>
    </lineage>
</organism>
<keyword evidence="1" id="KW-0472">Membrane</keyword>
<feature type="transmembrane region" description="Helical" evidence="1">
    <location>
        <begin position="270"/>
        <end position="293"/>
    </location>
</feature>
<evidence type="ECO:0000256" key="1">
    <source>
        <dbReference type="SAM" id="Phobius"/>
    </source>
</evidence>
<sequence>MPFSYIAELPEFLKMSGLDTLPPGIPNNTDSIYLFPPKTIMFNGAKLLEIFLYIGFSYEFFQSFYYVHSLFCVVAYQSVVLSALTIISMLSLVLAWQVEKWPVVMQVALYCDTITGFFSMMMLYPLMCNQMLSRMYEDIWRRSFTKTRIICLVALCASLSCIAAVILIQTSEMQRFYIRKIGFVDSGRQGYQMLINRIFYIFPFGSIVCYIVLYFHIRRMTQQVMSRRTAENGKQRVFVQLFITVMFYGIMCALFEFINFTEYPNVQDKINLVAILNIINYLPEISLPLLLLVSNTEMRRRISNLLAPRSNQPSRSNASVNQGV</sequence>
<feature type="transmembrane region" description="Helical" evidence="1">
    <location>
        <begin position="107"/>
        <end position="128"/>
    </location>
</feature>
<keyword evidence="1" id="KW-1133">Transmembrane helix</keyword>
<dbReference type="Proteomes" id="UP000483820">
    <property type="component" value="Chromosome V"/>
</dbReference>
<dbReference type="PANTHER" id="PTHR22718">
    <property type="entry name" value="SERPENTINE RECEPTOR, CLASS X"/>
    <property type="match status" value="1"/>
</dbReference>
<dbReference type="PANTHER" id="PTHR22718:SF36">
    <property type="entry name" value="G_PROTEIN_RECEP_F1_2 DOMAIN-CONTAINING PROTEIN-RELATED"/>
    <property type="match status" value="1"/>
</dbReference>
<accession>A0A6A5GL30</accession>
<name>A0A6A5GL30_CAERE</name>
<feature type="transmembrane region" description="Helical" evidence="1">
    <location>
        <begin position="198"/>
        <end position="217"/>
    </location>
</feature>
<evidence type="ECO:0008006" key="4">
    <source>
        <dbReference type="Google" id="ProtNLM"/>
    </source>
</evidence>
<feature type="transmembrane region" description="Helical" evidence="1">
    <location>
        <begin position="40"/>
        <end position="61"/>
    </location>
</feature>
<proteinExistence type="predicted"/>
<dbReference type="KEGG" id="crq:GCK72_021791"/>
<dbReference type="SUPFAM" id="SSF81321">
    <property type="entry name" value="Family A G protein-coupled receptor-like"/>
    <property type="match status" value="1"/>
</dbReference>
<dbReference type="Gene3D" id="1.20.1070.10">
    <property type="entry name" value="Rhodopsin 7-helix transmembrane proteins"/>
    <property type="match status" value="1"/>
</dbReference>
<keyword evidence="1" id="KW-0812">Transmembrane</keyword>
<dbReference type="GeneID" id="9803909"/>
<feature type="transmembrane region" description="Helical" evidence="1">
    <location>
        <begin position="149"/>
        <end position="168"/>
    </location>
</feature>
<dbReference type="AlphaFoldDB" id="A0A6A5GL30"/>
<evidence type="ECO:0000313" key="3">
    <source>
        <dbReference type="Proteomes" id="UP000483820"/>
    </source>
</evidence>
<comment type="caution">
    <text evidence="2">The sequence shown here is derived from an EMBL/GenBank/DDBJ whole genome shotgun (WGS) entry which is preliminary data.</text>
</comment>
<dbReference type="RefSeq" id="XP_003091865.2">
    <property type="nucleotide sequence ID" value="XM_003091817.2"/>
</dbReference>
<dbReference type="EMBL" id="WUAV01000005">
    <property type="protein sequence ID" value="KAF1755222.1"/>
    <property type="molecule type" value="Genomic_DNA"/>
</dbReference>
<feature type="transmembrane region" description="Helical" evidence="1">
    <location>
        <begin position="237"/>
        <end position="258"/>
    </location>
</feature>
<reference evidence="2 3" key="1">
    <citation type="submission" date="2019-12" db="EMBL/GenBank/DDBJ databases">
        <title>Chromosome-level assembly of the Caenorhabditis remanei genome.</title>
        <authorList>
            <person name="Teterina A.A."/>
            <person name="Willis J.H."/>
            <person name="Phillips P.C."/>
        </authorList>
    </citation>
    <scope>NUCLEOTIDE SEQUENCE [LARGE SCALE GENOMIC DNA]</scope>
    <source>
        <strain evidence="2 3">PX506</strain>
        <tissue evidence="2">Whole organism</tissue>
    </source>
</reference>
<evidence type="ECO:0000313" key="2">
    <source>
        <dbReference type="EMBL" id="KAF1755222.1"/>
    </source>
</evidence>
<dbReference type="CTD" id="9803909"/>
<gene>
    <name evidence="2" type="ORF">GCK72_021791</name>
</gene>